<evidence type="ECO:0000313" key="2">
    <source>
        <dbReference type="Proteomes" id="UP000815677"/>
    </source>
</evidence>
<evidence type="ECO:0000313" key="1">
    <source>
        <dbReference type="EMBL" id="GAT59921.1"/>
    </source>
</evidence>
<dbReference type="EMBL" id="DF849927">
    <property type="protein sequence ID" value="GAT59921.1"/>
    <property type="molecule type" value="Genomic_DNA"/>
</dbReference>
<proteinExistence type="predicted"/>
<protein>
    <submittedName>
        <fullName evidence="1">Uncharacterized protein</fullName>
    </submittedName>
</protein>
<name>A0ABQ0MCQ4_MYCCL</name>
<gene>
    <name evidence="1" type="ORF">MCHLO_16139</name>
</gene>
<organism evidence="1 2">
    <name type="scientific">Mycena chlorophos</name>
    <name type="common">Agaric fungus</name>
    <name type="synonym">Agaricus chlorophos</name>
    <dbReference type="NCBI Taxonomy" id="658473"/>
    <lineage>
        <taxon>Eukaryota</taxon>
        <taxon>Fungi</taxon>
        <taxon>Dikarya</taxon>
        <taxon>Basidiomycota</taxon>
        <taxon>Agaricomycotina</taxon>
        <taxon>Agaricomycetes</taxon>
        <taxon>Agaricomycetidae</taxon>
        <taxon>Agaricales</taxon>
        <taxon>Marasmiineae</taxon>
        <taxon>Mycenaceae</taxon>
        <taxon>Mycena</taxon>
    </lineage>
</organism>
<dbReference type="Proteomes" id="UP000815677">
    <property type="component" value="Unassembled WGS sequence"/>
</dbReference>
<sequence length="78" mass="8612">MASMARPLVRNEMDAWSPEIKIHPRTALLSSNDAVHVPFLSYPPELDEDEDASDESAAAGGEYLRIRAEIEEADEGLD</sequence>
<accession>A0ABQ0MCQ4</accession>
<keyword evidence="2" id="KW-1185">Reference proteome</keyword>
<reference evidence="1" key="1">
    <citation type="submission" date="2014-09" db="EMBL/GenBank/DDBJ databases">
        <title>Genome sequence of the luminous mushroom Mycena chlorophos for searching fungal bioluminescence genes.</title>
        <authorList>
            <person name="Tanaka Y."/>
            <person name="Kasuga D."/>
            <person name="Oba Y."/>
            <person name="Hase S."/>
            <person name="Sato K."/>
            <person name="Oba Y."/>
            <person name="Sakakibara Y."/>
        </authorList>
    </citation>
    <scope>NUCLEOTIDE SEQUENCE</scope>
</reference>